<evidence type="ECO:0000259" key="1">
    <source>
        <dbReference type="Pfam" id="PF14261"/>
    </source>
</evidence>
<keyword evidence="3" id="KW-1185">Reference proteome</keyword>
<organism evidence="2 3">
    <name type="scientific">Verticiella sediminum</name>
    <dbReference type="NCBI Taxonomy" id="1247510"/>
    <lineage>
        <taxon>Bacteria</taxon>
        <taxon>Pseudomonadati</taxon>
        <taxon>Pseudomonadota</taxon>
        <taxon>Betaproteobacteria</taxon>
        <taxon>Burkholderiales</taxon>
        <taxon>Alcaligenaceae</taxon>
        <taxon>Verticiella</taxon>
    </lineage>
</organism>
<accession>A0A556ANS8</accession>
<name>A0A556ANS8_9BURK</name>
<comment type="caution">
    <text evidence="2">The sequence shown here is derived from an EMBL/GenBank/DDBJ whole genome shotgun (WGS) entry which is preliminary data.</text>
</comment>
<dbReference type="Pfam" id="PF14261">
    <property type="entry name" value="DUF4351"/>
    <property type="match status" value="1"/>
</dbReference>
<dbReference type="Proteomes" id="UP000318405">
    <property type="component" value="Unassembled WGS sequence"/>
</dbReference>
<dbReference type="AlphaFoldDB" id="A0A556ANS8"/>
<gene>
    <name evidence="2" type="ORF">FOZ76_12480</name>
</gene>
<reference evidence="2 3" key="1">
    <citation type="submission" date="2019-07" db="EMBL/GenBank/DDBJ databases">
        <title>Qingshengfaniella alkalisoli gen. nov., sp. nov., isolated from saline soil.</title>
        <authorList>
            <person name="Xu L."/>
            <person name="Huang X.-X."/>
            <person name="Sun J.-Q."/>
        </authorList>
    </citation>
    <scope>NUCLEOTIDE SEQUENCE [LARGE SCALE GENOMIC DNA]</scope>
    <source>
        <strain evidence="2 3">DSM 27279</strain>
    </source>
</reference>
<proteinExistence type="predicted"/>
<dbReference type="OrthoDB" id="8689758at2"/>
<dbReference type="RefSeq" id="WP_143948592.1">
    <property type="nucleotide sequence ID" value="NZ_VLTJ01000024.1"/>
</dbReference>
<protein>
    <submittedName>
        <fullName evidence="2">DUF4351 domain-containing protein</fullName>
    </submittedName>
</protein>
<dbReference type="PANTHER" id="PTHR35586:SF1">
    <property type="entry name" value="SLL1691 PROTEIN"/>
    <property type="match status" value="1"/>
</dbReference>
<dbReference type="PANTHER" id="PTHR35586">
    <property type="entry name" value="SLL1691 PROTEIN"/>
    <property type="match status" value="1"/>
</dbReference>
<evidence type="ECO:0000313" key="2">
    <source>
        <dbReference type="EMBL" id="TSH94531.1"/>
    </source>
</evidence>
<sequence>VAYVTSVERIGIEKGLAQGRLEGRQEGQREGRLLGMQQILLSLLERRFGPLPQAARERVQTASVDTLQAWLLRVLDAAVLDDVFED</sequence>
<feature type="non-terminal residue" evidence="2">
    <location>
        <position position="1"/>
    </location>
</feature>
<dbReference type="EMBL" id="VLTJ01000024">
    <property type="protein sequence ID" value="TSH94531.1"/>
    <property type="molecule type" value="Genomic_DNA"/>
</dbReference>
<evidence type="ECO:0000313" key="3">
    <source>
        <dbReference type="Proteomes" id="UP000318405"/>
    </source>
</evidence>
<dbReference type="InterPro" id="IPR025587">
    <property type="entry name" value="DUF4351"/>
</dbReference>
<feature type="domain" description="DUF4351" evidence="1">
    <location>
        <begin position="30"/>
        <end position="82"/>
    </location>
</feature>